<reference evidence="3" key="1">
    <citation type="journal article" date="2019" name="Int. J. Syst. Evol. Microbiol.">
        <title>The Global Catalogue of Microorganisms (GCM) 10K type strain sequencing project: providing services to taxonomists for standard genome sequencing and annotation.</title>
        <authorList>
            <consortium name="The Broad Institute Genomics Platform"/>
            <consortium name="The Broad Institute Genome Sequencing Center for Infectious Disease"/>
            <person name="Wu L."/>
            <person name="Ma J."/>
        </authorList>
    </citation>
    <scope>NUCLEOTIDE SEQUENCE [LARGE SCALE GENOMIC DNA]</scope>
    <source>
        <strain evidence="3">CCUG 62974</strain>
    </source>
</reference>
<gene>
    <name evidence="2" type="ORF">ACFQ08_43315</name>
</gene>
<feature type="non-terminal residue" evidence="2">
    <location>
        <position position="1"/>
    </location>
</feature>
<protein>
    <recommendedName>
        <fullName evidence="4">Serine/threonine protein kinase</fullName>
    </recommendedName>
</protein>
<evidence type="ECO:0000313" key="3">
    <source>
        <dbReference type="Proteomes" id="UP001597024"/>
    </source>
</evidence>
<keyword evidence="3" id="KW-1185">Reference proteome</keyword>
<feature type="compositionally biased region" description="Low complexity" evidence="1">
    <location>
        <begin position="1"/>
        <end position="12"/>
    </location>
</feature>
<feature type="compositionally biased region" description="Basic and acidic residues" evidence="1">
    <location>
        <begin position="14"/>
        <end position="24"/>
    </location>
</feature>
<comment type="caution">
    <text evidence="2">The sequence shown here is derived from an EMBL/GenBank/DDBJ whole genome shotgun (WGS) entry which is preliminary data.</text>
</comment>
<evidence type="ECO:0000313" key="2">
    <source>
        <dbReference type="EMBL" id="MFD0891421.1"/>
    </source>
</evidence>
<sequence length="140" mass="14610">RDGTRGTTGPRRISGHERPGDDTTSKPTGTPTRTPTKSATKPPTKAPAATPEPEKPSATPSPTPHLAAEGGTKTVSAKNGSVVFSIEGGVCRVVSANPNAGYEAQVTQAEGWVRVDLVQGQHGSAVYCVGRESRTDVWEY</sequence>
<organism evidence="2 3">
    <name type="scientific">Streptosporangium algeriense</name>
    <dbReference type="NCBI Taxonomy" id="1682748"/>
    <lineage>
        <taxon>Bacteria</taxon>
        <taxon>Bacillati</taxon>
        <taxon>Actinomycetota</taxon>
        <taxon>Actinomycetes</taxon>
        <taxon>Streptosporangiales</taxon>
        <taxon>Streptosporangiaceae</taxon>
        <taxon>Streptosporangium</taxon>
    </lineage>
</organism>
<feature type="region of interest" description="Disordered" evidence="1">
    <location>
        <begin position="1"/>
        <end position="75"/>
    </location>
</feature>
<name>A0ABW3E7V9_9ACTN</name>
<evidence type="ECO:0008006" key="4">
    <source>
        <dbReference type="Google" id="ProtNLM"/>
    </source>
</evidence>
<proteinExistence type="predicted"/>
<feature type="compositionally biased region" description="Low complexity" evidence="1">
    <location>
        <begin position="25"/>
        <end position="60"/>
    </location>
</feature>
<dbReference type="EMBL" id="JBHTHX010003162">
    <property type="protein sequence ID" value="MFD0891421.1"/>
    <property type="molecule type" value="Genomic_DNA"/>
</dbReference>
<dbReference type="Proteomes" id="UP001597024">
    <property type="component" value="Unassembled WGS sequence"/>
</dbReference>
<accession>A0ABW3E7V9</accession>
<evidence type="ECO:0000256" key="1">
    <source>
        <dbReference type="SAM" id="MobiDB-lite"/>
    </source>
</evidence>